<evidence type="ECO:0000256" key="2">
    <source>
        <dbReference type="ARBA" id="ARBA00023157"/>
    </source>
</evidence>
<dbReference type="GO" id="GO:0043308">
    <property type="term" value="P:eosinophil degranulation"/>
    <property type="evidence" value="ECO:0007669"/>
    <property type="project" value="Ensembl"/>
</dbReference>
<evidence type="ECO:0000256" key="3">
    <source>
        <dbReference type="ARBA" id="ARBA00023319"/>
    </source>
</evidence>
<dbReference type="InterPro" id="IPR036179">
    <property type="entry name" value="Ig-like_dom_sf"/>
</dbReference>
<keyword evidence="2" id="KW-1015">Disulfide bond</keyword>
<dbReference type="GO" id="GO:0043303">
    <property type="term" value="P:mast cell degranulation"/>
    <property type="evidence" value="ECO:0007669"/>
    <property type="project" value="Ensembl"/>
</dbReference>
<accession>A0A8C9A263</accession>
<dbReference type="SUPFAM" id="SSF48726">
    <property type="entry name" value="Immunoglobulin"/>
    <property type="match status" value="2"/>
</dbReference>
<dbReference type="FunFam" id="2.60.40.10:FF:000217">
    <property type="entry name" value="High affinity immunoglobulin gamma Fc receptor I"/>
    <property type="match status" value="1"/>
</dbReference>
<evidence type="ECO:0000313" key="8">
    <source>
        <dbReference type="Proteomes" id="UP000694414"/>
    </source>
</evidence>
<feature type="signal peptide" evidence="5">
    <location>
        <begin position="1"/>
        <end position="25"/>
    </location>
</feature>
<gene>
    <name evidence="7" type="primary">FCER1A</name>
</gene>
<keyword evidence="4" id="KW-0812">Transmembrane</keyword>
<dbReference type="GO" id="GO:0009897">
    <property type="term" value="C:external side of plasma membrane"/>
    <property type="evidence" value="ECO:0007669"/>
    <property type="project" value="TreeGrafter"/>
</dbReference>
<feature type="chain" id="PRO_5034624339" evidence="5">
    <location>
        <begin position="26"/>
        <end position="241"/>
    </location>
</feature>
<dbReference type="PANTHER" id="PTHR11481">
    <property type="entry name" value="IMMUNOGLOBULIN FC RECEPTOR"/>
    <property type="match status" value="1"/>
</dbReference>
<dbReference type="GO" id="GO:0016068">
    <property type="term" value="P:type I hypersensitivity"/>
    <property type="evidence" value="ECO:0007669"/>
    <property type="project" value="Ensembl"/>
</dbReference>
<dbReference type="SMART" id="SM00409">
    <property type="entry name" value="IG"/>
    <property type="match status" value="2"/>
</dbReference>
<dbReference type="Proteomes" id="UP000694414">
    <property type="component" value="Unplaced"/>
</dbReference>
<evidence type="ECO:0000259" key="6">
    <source>
        <dbReference type="PROSITE" id="PS50835"/>
    </source>
</evidence>
<dbReference type="InterPro" id="IPR013783">
    <property type="entry name" value="Ig-like_fold"/>
</dbReference>
<dbReference type="InterPro" id="IPR050488">
    <property type="entry name" value="Ig_Fc_receptor"/>
</dbReference>
<dbReference type="Ensembl" id="ENSPSMT00000027687.1">
    <property type="protein sequence ID" value="ENSPSMP00000023854.1"/>
    <property type="gene ID" value="ENSPSMG00000016836.1"/>
</dbReference>
<keyword evidence="8" id="KW-1185">Reference proteome</keyword>
<evidence type="ECO:0000256" key="5">
    <source>
        <dbReference type="SAM" id="SignalP"/>
    </source>
</evidence>
<evidence type="ECO:0000256" key="4">
    <source>
        <dbReference type="SAM" id="Phobius"/>
    </source>
</evidence>
<dbReference type="InterPro" id="IPR003599">
    <property type="entry name" value="Ig_sub"/>
</dbReference>
<evidence type="ECO:0000256" key="1">
    <source>
        <dbReference type="ARBA" id="ARBA00022729"/>
    </source>
</evidence>
<keyword evidence="1 5" id="KW-0732">Signal</keyword>
<keyword evidence="3" id="KW-0393">Immunoglobulin domain</keyword>
<protein>
    <submittedName>
        <fullName evidence="7">Fc epsilon receptor Ia</fullName>
    </submittedName>
</protein>
<dbReference type="CDD" id="cd05753">
    <property type="entry name" value="Ig2_FcgammaR_like"/>
    <property type="match status" value="1"/>
</dbReference>
<dbReference type="GeneTree" id="ENSGT01050000244808"/>
<dbReference type="Gene3D" id="2.60.40.10">
    <property type="entry name" value="Immunoglobulins"/>
    <property type="match status" value="2"/>
</dbReference>
<dbReference type="SMART" id="SM00408">
    <property type="entry name" value="IGc2"/>
    <property type="match status" value="2"/>
</dbReference>
<keyword evidence="4" id="KW-1133">Transmembrane helix</keyword>
<dbReference type="AlphaFoldDB" id="A0A8C9A263"/>
<dbReference type="InterPro" id="IPR007110">
    <property type="entry name" value="Ig-like_dom"/>
</dbReference>
<dbReference type="PROSITE" id="PS50835">
    <property type="entry name" value="IG_LIKE"/>
    <property type="match status" value="2"/>
</dbReference>
<feature type="domain" description="Ig-like" evidence="6">
    <location>
        <begin position="117"/>
        <end position="169"/>
    </location>
</feature>
<feature type="transmembrane region" description="Helical" evidence="4">
    <location>
        <begin position="200"/>
        <end position="218"/>
    </location>
</feature>
<organism evidence="7 8">
    <name type="scientific">Prolemur simus</name>
    <name type="common">Greater bamboo lemur</name>
    <name type="synonym">Hapalemur simus</name>
    <dbReference type="NCBI Taxonomy" id="1328070"/>
    <lineage>
        <taxon>Eukaryota</taxon>
        <taxon>Metazoa</taxon>
        <taxon>Chordata</taxon>
        <taxon>Craniata</taxon>
        <taxon>Vertebrata</taxon>
        <taxon>Euteleostomi</taxon>
        <taxon>Mammalia</taxon>
        <taxon>Eutheria</taxon>
        <taxon>Euarchontoglires</taxon>
        <taxon>Primates</taxon>
        <taxon>Strepsirrhini</taxon>
        <taxon>Lemuriformes</taxon>
        <taxon>Lemuridae</taxon>
        <taxon>Prolemur</taxon>
    </lineage>
</organism>
<name>A0A8C9A263_PROSS</name>
<sequence>MPTPMKGPALLWIVLLLFKITQKSSLSMKPQWNRIFKGENVTLLCSSNSLFNVSFTKWTHNGTISPVTTSNWNIVNASFEDGGEYTCQHGRFRQSKTVNLEVFSDWLLLQTSGEAIEGKPLILRCHGWKDRNVYKVTYYKNGKALKYWYENHNISIPSVTTEDSGTYHCNGILWRLNYTSEPLNITVVKAPQSEYYQLQYVIPLLVVILFAMDTWLFISTQRQFAFLLKIKKIKEEKAKNF</sequence>
<feature type="domain" description="Ig-like" evidence="6">
    <location>
        <begin position="8"/>
        <end position="99"/>
    </location>
</feature>
<dbReference type="GO" id="GO:0042092">
    <property type="term" value="P:type 2 immune response"/>
    <property type="evidence" value="ECO:0007669"/>
    <property type="project" value="Ensembl"/>
</dbReference>
<proteinExistence type="predicted"/>
<dbReference type="GO" id="GO:0019863">
    <property type="term" value="F:IgE binding"/>
    <property type="evidence" value="ECO:0007669"/>
    <property type="project" value="Ensembl"/>
</dbReference>
<evidence type="ECO:0000313" key="7">
    <source>
        <dbReference type="Ensembl" id="ENSPSMP00000023854.1"/>
    </source>
</evidence>
<dbReference type="GO" id="GO:0019768">
    <property type="term" value="F:high-affinity IgE receptor activity"/>
    <property type="evidence" value="ECO:0007669"/>
    <property type="project" value="Ensembl"/>
</dbReference>
<dbReference type="InterPro" id="IPR003598">
    <property type="entry name" value="Ig_sub2"/>
</dbReference>
<dbReference type="PANTHER" id="PTHR11481:SF12">
    <property type="entry name" value="HIGH AFFINITY IMMUNOGLOBULIN EPSILON RECEPTOR SUBUNIT ALPHA"/>
    <property type="match status" value="1"/>
</dbReference>
<dbReference type="Pfam" id="PF13895">
    <property type="entry name" value="Ig_2"/>
    <property type="match status" value="2"/>
</dbReference>
<reference evidence="7" key="1">
    <citation type="submission" date="2025-08" db="UniProtKB">
        <authorList>
            <consortium name="Ensembl"/>
        </authorList>
    </citation>
    <scope>IDENTIFICATION</scope>
</reference>
<keyword evidence="4" id="KW-0472">Membrane</keyword>
<reference evidence="7" key="2">
    <citation type="submission" date="2025-09" db="UniProtKB">
        <authorList>
            <consortium name="Ensembl"/>
        </authorList>
    </citation>
    <scope>IDENTIFICATION</scope>
</reference>